<evidence type="ECO:0000256" key="4">
    <source>
        <dbReference type="ARBA" id="ARBA00023136"/>
    </source>
</evidence>
<dbReference type="AlphaFoldDB" id="A0A8H3TU88"/>
<comment type="caution">
    <text evidence="7">The sequence shown here is derived from an EMBL/GenBank/DDBJ whole genome shotgun (WGS) entry which is preliminary data.</text>
</comment>
<dbReference type="Proteomes" id="UP000620104">
    <property type="component" value="Unassembled WGS sequence"/>
</dbReference>
<dbReference type="GO" id="GO:0016020">
    <property type="term" value="C:membrane"/>
    <property type="evidence" value="ECO:0007669"/>
    <property type="project" value="UniProtKB-SubCell"/>
</dbReference>
<feature type="transmembrane region" description="Helical" evidence="5">
    <location>
        <begin position="132"/>
        <end position="153"/>
    </location>
</feature>
<dbReference type="EMBL" id="BLZA01000021">
    <property type="protein sequence ID" value="GHJ87149.1"/>
    <property type="molecule type" value="Genomic_DNA"/>
</dbReference>
<gene>
    <name evidence="7" type="ORF">NliqN6_3551</name>
</gene>
<sequence>MPDIDATVRRGHPILFGLLAVIGIIEGAITSWLVRQYQHGENSYPNSSFRDRLRFAVFTSWWTVVFSVLYMVLYLMGIGGIFTSIASHTIWLALTWVFWLAVAASITSMLGGGYVCSHSDLVYCNQNVAAEAFAWIEWIIMTFTLIAAILLGYRAMRGGGSATDRIGA</sequence>
<keyword evidence="3 5" id="KW-1133">Transmembrane helix</keyword>
<keyword evidence="4 5" id="KW-0472">Membrane</keyword>
<proteinExistence type="predicted"/>
<feature type="domain" description="MARVEL" evidence="6">
    <location>
        <begin position="12"/>
        <end position="146"/>
    </location>
</feature>
<organism evidence="7 8">
    <name type="scientific">Naganishia liquefaciens</name>
    <dbReference type="NCBI Taxonomy" id="104408"/>
    <lineage>
        <taxon>Eukaryota</taxon>
        <taxon>Fungi</taxon>
        <taxon>Dikarya</taxon>
        <taxon>Basidiomycota</taxon>
        <taxon>Agaricomycotina</taxon>
        <taxon>Tremellomycetes</taxon>
        <taxon>Filobasidiales</taxon>
        <taxon>Filobasidiaceae</taxon>
        <taxon>Naganishia</taxon>
    </lineage>
</organism>
<feature type="transmembrane region" description="Helical" evidence="5">
    <location>
        <begin position="90"/>
        <end position="112"/>
    </location>
</feature>
<evidence type="ECO:0000256" key="2">
    <source>
        <dbReference type="ARBA" id="ARBA00022692"/>
    </source>
</evidence>
<feature type="transmembrane region" description="Helical" evidence="5">
    <location>
        <begin position="12"/>
        <end position="35"/>
    </location>
</feature>
<evidence type="ECO:0000256" key="1">
    <source>
        <dbReference type="ARBA" id="ARBA00004141"/>
    </source>
</evidence>
<evidence type="ECO:0000256" key="5">
    <source>
        <dbReference type="SAM" id="Phobius"/>
    </source>
</evidence>
<reference evidence="7" key="1">
    <citation type="submission" date="2020-07" db="EMBL/GenBank/DDBJ databases">
        <title>Draft Genome Sequence of a Deep-Sea Yeast, Naganishia (Cryptococcus) liquefaciens strain N6.</title>
        <authorList>
            <person name="Han Y.W."/>
            <person name="Kajitani R."/>
            <person name="Morimoto H."/>
            <person name="Parhat M."/>
            <person name="Tsubouchi H."/>
            <person name="Bakenova O."/>
            <person name="Ogata M."/>
            <person name="Argunhan B."/>
            <person name="Aoki R."/>
            <person name="Kajiwara S."/>
            <person name="Itoh T."/>
            <person name="Iwasaki H."/>
        </authorList>
    </citation>
    <scope>NUCLEOTIDE SEQUENCE</scope>
    <source>
        <strain evidence="7">N6</strain>
    </source>
</reference>
<keyword evidence="8" id="KW-1185">Reference proteome</keyword>
<evidence type="ECO:0000313" key="8">
    <source>
        <dbReference type="Proteomes" id="UP000620104"/>
    </source>
</evidence>
<evidence type="ECO:0000313" key="7">
    <source>
        <dbReference type="EMBL" id="GHJ87149.1"/>
    </source>
</evidence>
<dbReference type="InterPro" id="IPR008253">
    <property type="entry name" value="Marvel"/>
</dbReference>
<evidence type="ECO:0000259" key="6">
    <source>
        <dbReference type="Pfam" id="PF01284"/>
    </source>
</evidence>
<dbReference type="OrthoDB" id="2117453at2759"/>
<feature type="transmembrane region" description="Helical" evidence="5">
    <location>
        <begin position="55"/>
        <end position="78"/>
    </location>
</feature>
<comment type="subcellular location">
    <subcellularLocation>
        <location evidence="1">Membrane</location>
        <topology evidence="1">Multi-pass membrane protein</topology>
    </subcellularLocation>
</comment>
<dbReference type="Pfam" id="PF01284">
    <property type="entry name" value="MARVEL"/>
    <property type="match status" value="1"/>
</dbReference>
<protein>
    <recommendedName>
        <fullName evidence="6">MARVEL domain-containing protein</fullName>
    </recommendedName>
</protein>
<keyword evidence="2 5" id="KW-0812">Transmembrane</keyword>
<evidence type="ECO:0000256" key="3">
    <source>
        <dbReference type="ARBA" id="ARBA00022989"/>
    </source>
</evidence>
<name>A0A8H3TU88_9TREE</name>
<accession>A0A8H3TU88</accession>